<keyword evidence="4" id="KW-1185">Reference proteome</keyword>
<name>A0A929KXE9_9SPHI</name>
<dbReference type="InterPro" id="IPR000601">
    <property type="entry name" value="PKD_dom"/>
</dbReference>
<organism evidence="3 4">
    <name type="scientific">Mucilaginibacter myungsuensis</name>
    <dbReference type="NCBI Taxonomy" id="649104"/>
    <lineage>
        <taxon>Bacteria</taxon>
        <taxon>Pseudomonadati</taxon>
        <taxon>Bacteroidota</taxon>
        <taxon>Sphingobacteriia</taxon>
        <taxon>Sphingobacteriales</taxon>
        <taxon>Sphingobacteriaceae</taxon>
        <taxon>Mucilaginibacter</taxon>
    </lineage>
</organism>
<dbReference type="PROSITE" id="PS50093">
    <property type="entry name" value="PKD"/>
    <property type="match status" value="1"/>
</dbReference>
<dbReference type="Proteomes" id="UP000622475">
    <property type="component" value="Unassembled WGS sequence"/>
</dbReference>
<dbReference type="Gene3D" id="2.60.40.10">
    <property type="entry name" value="Immunoglobulins"/>
    <property type="match status" value="1"/>
</dbReference>
<dbReference type="EMBL" id="JADFFL010000003">
    <property type="protein sequence ID" value="MBE9662233.1"/>
    <property type="molecule type" value="Genomic_DNA"/>
</dbReference>
<reference evidence="3" key="1">
    <citation type="submission" date="2020-10" db="EMBL/GenBank/DDBJ databases">
        <title>Mucilaginibacter mali sp. nov., isolated from rhizosphere soil of apple orchard.</title>
        <authorList>
            <person name="Lee J.-S."/>
            <person name="Kim H.S."/>
            <person name="Kim J.-S."/>
        </authorList>
    </citation>
    <scope>NUCLEOTIDE SEQUENCE</scope>
    <source>
        <strain evidence="3">KCTC 22746</strain>
    </source>
</reference>
<keyword evidence="1" id="KW-0732">Signal</keyword>
<evidence type="ECO:0000259" key="2">
    <source>
        <dbReference type="PROSITE" id="PS50093"/>
    </source>
</evidence>
<dbReference type="SUPFAM" id="SSF49299">
    <property type="entry name" value="PKD domain"/>
    <property type="match status" value="1"/>
</dbReference>
<dbReference type="InterPro" id="IPR035986">
    <property type="entry name" value="PKD_dom_sf"/>
</dbReference>
<feature type="signal peptide" evidence="1">
    <location>
        <begin position="1"/>
        <end position="22"/>
    </location>
</feature>
<dbReference type="Gene3D" id="2.60.120.260">
    <property type="entry name" value="Galactose-binding domain-like"/>
    <property type="match status" value="1"/>
</dbReference>
<dbReference type="Pfam" id="PF18911">
    <property type="entry name" value="PKD_4"/>
    <property type="match status" value="1"/>
</dbReference>
<dbReference type="AlphaFoldDB" id="A0A929KXE9"/>
<evidence type="ECO:0000313" key="3">
    <source>
        <dbReference type="EMBL" id="MBE9662233.1"/>
    </source>
</evidence>
<dbReference type="InterPro" id="IPR013783">
    <property type="entry name" value="Ig-like_fold"/>
</dbReference>
<dbReference type="CDD" id="cd00146">
    <property type="entry name" value="PKD"/>
    <property type="match status" value="1"/>
</dbReference>
<dbReference type="RefSeq" id="WP_194111413.1">
    <property type="nucleotide sequence ID" value="NZ_JADFFL010000003.1"/>
</dbReference>
<proteinExistence type="predicted"/>
<comment type="caution">
    <text evidence="3">The sequence shown here is derived from an EMBL/GenBank/DDBJ whole genome shotgun (WGS) entry which is preliminary data.</text>
</comment>
<sequence length="370" mass="40881">MKKLLKPIALLLCLAAATSCKKEELDAYVDPPYDLPLTDYEVVPDANDAFTFSFKNKTSNYGKVEWRFGDDTLKFDDNPTHTYLTTGKYTVDLKAFSKTTAQFGRKMIDINIVPDSVAKLTTTKVATTSGTATLQFSLNVKATVAKVAWTFNDAAFGSTAAATTKTEELSPRKTYNVGTFNTFTVVITTNKGSVITLTRNVTTEGIAEDITQKRIGYSSVLENGLNPANATANEGSSKLIDGNVNTKFGVYNTNLLNTWAFTVIYETPVRINLYAIANGNDAGNARDPRDWVLEGSNDAGVSWTQLDYQNNGSGFYQKAIDAGAATDATRYKRLWYYPVPTPGLYTHYRLRFPAGVFSTYFQLSEFQLFR</sequence>
<gene>
    <name evidence="3" type="ORF">IRJ16_10095</name>
</gene>
<evidence type="ECO:0000256" key="1">
    <source>
        <dbReference type="SAM" id="SignalP"/>
    </source>
</evidence>
<protein>
    <recommendedName>
        <fullName evidence="2">PKD domain-containing protein</fullName>
    </recommendedName>
</protein>
<feature type="chain" id="PRO_5037081117" description="PKD domain-containing protein" evidence="1">
    <location>
        <begin position="23"/>
        <end position="370"/>
    </location>
</feature>
<evidence type="ECO:0000313" key="4">
    <source>
        <dbReference type="Proteomes" id="UP000622475"/>
    </source>
</evidence>
<accession>A0A929KXE9</accession>
<feature type="domain" description="PKD" evidence="2">
    <location>
        <begin position="65"/>
        <end position="95"/>
    </location>
</feature>
<dbReference type="PROSITE" id="PS51257">
    <property type="entry name" value="PROKAR_LIPOPROTEIN"/>
    <property type="match status" value="1"/>
</dbReference>